<evidence type="ECO:0000256" key="1">
    <source>
        <dbReference type="ARBA" id="ARBA00022723"/>
    </source>
</evidence>
<feature type="domain" description="EF-hand" evidence="5">
    <location>
        <begin position="109"/>
        <end position="144"/>
    </location>
</feature>
<sequence>MMDLVGWGWCLFFNYFLKYLQYLFVLMQQDRTLRPEEIEEMQQAFKMFDRNKGYINQTDLGECMRCMGYMPTEMELIELSQQLGGNKIDFDDFVKLVGPKMLEETADMIGIKELKDAFREFDSNGDGQISIFELREAIKKLIGEQLNAIEINEIIKDVDLNGDGQVDFEEFVRMMSR</sequence>
<dbReference type="Ensembl" id="ENSEEET00000032738.2">
    <property type="protein sequence ID" value="ENSEEEP00000032350.2"/>
    <property type="gene ID" value="ENSEEEG00000015415.2"/>
</dbReference>
<reference evidence="6" key="5">
    <citation type="submission" date="2025-09" db="UniProtKB">
        <authorList>
            <consortium name="Ensembl"/>
        </authorList>
    </citation>
    <scope>IDENTIFICATION</scope>
</reference>
<name>A0A4W4G4F7_ELEEL</name>
<dbReference type="PROSITE" id="PS50222">
    <property type="entry name" value="EF_HAND_2"/>
    <property type="match status" value="3"/>
</dbReference>
<feature type="domain" description="EF-hand" evidence="5">
    <location>
        <begin position="146"/>
        <end position="177"/>
    </location>
</feature>
<dbReference type="PANTHER" id="PTHR45917">
    <property type="entry name" value="CALCIUM-BINDING PROTEIN 1-RELATED"/>
    <property type="match status" value="1"/>
</dbReference>
<accession>A0A4W4G4F7</accession>
<dbReference type="OMA" id="RICFRNC"/>
<dbReference type="InterPro" id="IPR011992">
    <property type="entry name" value="EF-hand-dom_pair"/>
</dbReference>
<protein>
    <submittedName>
        <fullName evidence="6">Calcium binding protein 2b</fullName>
    </submittedName>
</protein>
<dbReference type="Gene3D" id="1.10.238.10">
    <property type="entry name" value="EF-hand"/>
    <property type="match status" value="2"/>
</dbReference>
<evidence type="ECO:0000313" key="6">
    <source>
        <dbReference type="Ensembl" id="ENSEEEP00000032350.2"/>
    </source>
</evidence>
<keyword evidence="3" id="KW-0106">Calcium</keyword>
<dbReference type="Proteomes" id="UP000314983">
    <property type="component" value="Chromosome 12"/>
</dbReference>
<organism evidence="6 7">
    <name type="scientific">Electrophorus electricus</name>
    <name type="common">Electric eel</name>
    <name type="synonym">Gymnotus electricus</name>
    <dbReference type="NCBI Taxonomy" id="8005"/>
    <lineage>
        <taxon>Eukaryota</taxon>
        <taxon>Metazoa</taxon>
        <taxon>Chordata</taxon>
        <taxon>Craniata</taxon>
        <taxon>Vertebrata</taxon>
        <taxon>Euteleostomi</taxon>
        <taxon>Actinopterygii</taxon>
        <taxon>Neopterygii</taxon>
        <taxon>Teleostei</taxon>
        <taxon>Ostariophysi</taxon>
        <taxon>Gymnotiformes</taxon>
        <taxon>Gymnotoidei</taxon>
        <taxon>Gymnotidae</taxon>
        <taxon>Electrophorus</taxon>
    </lineage>
</organism>
<dbReference type="PANTHER" id="PTHR45917:SF12">
    <property type="entry name" value="CALMODULIN-ALPHA-LIKE"/>
    <property type="match status" value="1"/>
</dbReference>
<evidence type="ECO:0000256" key="3">
    <source>
        <dbReference type="ARBA" id="ARBA00022837"/>
    </source>
</evidence>
<dbReference type="SMART" id="SM00054">
    <property type="entry name" value="EFh"/>
    <property type="match status" value="3"/>
</dbReference>
<keyword evidence="4" id="KW-0472">Membrane</keyword>
<dbReference type="AlphaFoldDB" id="A0A4W4G4F7"/>
<keyword evidence="7" id="KW-1185">Reference proteome</keyword>
<dbReference type="GO" id="GO:0005509">
    <property type="term" value="F:calcium ion binding"/>
    <property type="evidence" value="ECO:0007669"/>
    <property type="project" value="InterPro"/>
</dbReference>
<evidence type="ECO:0000313" key="7">
    <source>
        <dbReference type="Proteomes" id="UP000314983"/>
    </source>
</evidence>
<dbReference type="PROSITE" id="PS00018">
    <property type="entry name" value="EF_HAND_1"/>
    <property type="match status" value="2"/>
</dbReference>
<dbReference type="GO" id="GO:0005246">
    <property type="term" value="F:calcium channel regulator activity"/>
    <property type="evidence" value="ECO:0007669"/>
    <property type="project" value="TreeGrafter"/>
</dbReference>
<evidence type="ECO:0000256" key="4">
    <source>
        <dbReference type="SAM" id="Phobius"/>
    </source>
</evidence>
<gene>
    <name evidence="6" type="primary">cabp2b</name>
</gene>
<dbReference type="FunFam" id="1.10.238.10:FF:000037">
    <property type="entry name" value="calcium-binding protein 1 isoform X2"/>
    <property type="match status" value="1"/>
</dbReference>
<dbReference type="GO" id="GO:0005737">
    <property type="term" value="C:cytoplasm"/>
    <property type="evidence" value="ECO:0007669"/>
    <property type="project" value="TreeGrafter"/>
</dbReference>
<evidence type="ECO:0000256" key="2">
    <source>
        <dbReference type="ARBA" id="ARBA00022737"/>
    </source>
</evidence>
<keyword evidence="2" id="KW-0677">Repeat</keyword>
<dbReference type="STRING" id="8005.ENSEEEP00000032350"/>
<dbReference type="Pfam" id="PF13405">
    <property type="entry name" value="EF-hand_6"/>
    <property type="match status" value="1"/>
</dbReference>
<dbReference type="SUPFAM" id="SSF47473">
    <property type="entry name" value="EF-hand"/>
    <property type="match status" value="1"/>
</dbReference>
<evidence type="ECO:0000259" key="5">
    <source>
        <dbReference type="PROSITE" id="PS50222"/>
    </source>
</evidence>
<dbReference type="InterPro" id="IPR043582">
    <property type="entry name" value="CaBP1/2/4/5"/>
</dbReference>
<dbReference type="InterPro" id="IPR018247">
    <property type="entry name" value="EF_Hand_1_Ca_BS"/>
</dbReference>
<reference evidence="6" key="4">
    <citation type="submission" date="2025-08" db="UniProtKB">
        <authorList>
            <consortium name="Ensembl"/>
        </authorList>
    </citation>
    <scope>IDENTIFICATION</scope>
</reference>
<proteinExistence type="predicted"/>
<keyword evidence="4" id="KW-0812">Transmembrane</keyword>
<dbReference type="Pfam" id="PF13499">
    <property type="entry name" value="EF-hand_7"/>
    <property type="match status" value="1"/>
</dbReference>
<reference evidence="6" key="3">
    <citation type="submission" date="2020-05" db="EMBL/GenBank/DDBJ databases">
        <title>Electrophorus electricus (electric eel) genome, fEleEle1, primary haplotype.</title>
        <authorList>
            <person name="Myers G."/>
            <person name="Meyer A."/>
            <person name="Fedrigo O."/>
            <person name="Formenti G."/>
            <person name="Rhie A."/>
            <person name="Tracey A."/>
            <person name="Sims Y."/>
            <person name="Jarvis E.D."/>
        </authorList>
    </citation>
    <scope>NUCLEOTIDE SEQUENCE [LARGE SCALE GENOMIC DNA]</scope>
</reference>
<keyword evidence="4" id="KW-1133">Transmembrane helix</keyword>
<reference evidence="7" key="2">
    <citation type="journal article" date="2017" name="Sci. Adv.">
        <title>A tail of two voltages: Proteomic comparison of the three electric organs of the electric eel.</title>
        <authorList>
            <person name="Traeger L.L."/>
            <person name="Sabat G."/>
            <person name="Barrett-Wilt G.A."/>
            <person name="Wells G.B."/>
            <person name="Sussman M.R."/>
        </authorList>
    </citation>
    <scope>NUCLEOTIDE SEQUENCE [LARGE SCALE GENOMIC DNA]</scope>
</reference>
<dbReference type="GeneTree" id="ENSGT00940000164685"/>
<dbReference type="CDD" id="cd00051">
    <property type="entry name" value="EFh"/>
    <property type="match status" value="1"/>
</dbReference>
<keyword evidence="1" id="KW-0479">Metal-binding</keyword>
<feature type="domain" description="EF-hand" evidence="5">
    <location>
        <begin position="36"/>
        <end position="70"/>
    </location>
</feature>
<feature type="transmembrane region" description="Helical" evidence="4">
    <location>
        <begin position="6"/>
        <end position="25"/>
    </location>
</feature>
<reference evidence="7" key="1">
    <citation type="journal article" date="2014" name="Science">
        <title>Nonhuman genetics. Genomic basis for the convergent evolution of electric organs.</title>
        <authorList>
            <person name="Gallant J.R."/>
            <person name="Traeger L.L."/>
            <person name="Volkening J.D."/>
            <person name="Moffett H."/>
            <person name="Chen P.H."/>
            <person name="Novina C.D."/>
            <person name="Phillips G.N.Jr."/>
            <person name="Anand R."/>
            <person name="Wells G.B."/>
            <person name="Pinch M."/>
            <person name="Guth R."/>
            <person name="Unguez G.A."/>
            <person name="Albert J.S."/>
            <person name="Zakon H.H."/>
            <person name="Samanta M.P."/>
            <person name="Sussman M.R."/>
        </authorList>
    </citation>
    <scope>NUCLEOTIDE SEQUENCE [LARGE SCALE GENOMIC DNA]</scope>
</reference>
<dbReference type="InterPro" id="IPR002048">
    <property type="entry name" value="EF_hand_dom"/>
</dbReference>